<dbReference type="AlphaFoldDB" id="A0AAP0G3A7"/>
<dbReference type="Proteomes" id="UP001418222">
    <property type="component" value="Unassembled WGS sequence"/>
</dbReference>
<evidence type="ECO:0000259" key="1">
    <source>
        <dbReference type="PROSITE" id="PS50076"/>
    </source>
</evidence>
<evidence type="ECO:0000313" key="3">
    <source>
        <dbReference type="Proteomes" id="UP001418222"/>
    </source>
</evidence>
<comment type="caution">
    <text evidence="2">The sequence shown here is derived from an EMBL/GenBank/DDBJ whole genome shotgun (WGS) entry which is preliminary data.</text>
</comment>
<dbReference type="PRINTS" id="PR00625">
    <property type="entry name" value="JDOMAIN"/>
</dbReference>
<gene>
    <name evidence="2" type="ORF">KSP39_PZI013908</name>
</gene>
<reference evidence="2 3" key="1">
    <citation type="journal article" date="2022" name="Nat. Plants">
        <title>Genomes of leafy and leafless Platanthera orchids illuminate the evolution of mycoheterotrophy.</title>
        <authorList>
            <person name="Li M.H."/>
            <person name="Liu K.W."/>
            <person name="Li Z."/>
            <person name="Lu H.C."/>
            <person name="Ye Q.L."/>
            <person name="Zhang D."/>
            <person name="Wang J.Y."/>
            <person name="Li Y.F."/>
            <person name="Zhong Z.M."/>
            <person name="Liu X."/>
            <person name="Yu X."/>
            <person name="Liu D.K."/>
            <person name="Tu X.D."/>
            <person name="Liu B."/>
            <person name="Hao Y."/>
            <person name="Liao X.Y."/>
            <person name="Jiang Y.T."/>
            <person name="Sun W.H."/>
            <person name="Chen J."/>
            <person name="Chen Y.Q."/>
            <person name="Ai Y."/>
            <person name="Zhai J.W."/>
            <person name="Wu S.S."/>
            <person name="Zhou Z."/>
            <person name="Hsiao Y.Y."/>
            <person name="Wu W.L."/>
            <person name="Chen Y.Y."/>
            <person name="Lin Y.F."/>
            <person name="Hsu J.L."/>
            <person name="Li C.Y."/>
            <person name="Wang Z.W."/>
            <person name="Zhao X."/>
            <person name="Zhong W.Y."/>
            <person name="Ma X.K."/>
            <person name="Ma L."/>
            <person name="Huang J."/>
            <person name="Chen G.Z."/>
            <person name="Huang M.Z."/>
            <person name="Huang L."/>
            <person name="Peng D.H."/>
            <person name="Luo Y.B."/>
            <person name="Zou S.Q."/>
            <person name="Chen S.P."/>
            <person name="Lan S."/>
            <person name="Tsai W.C."/>
            <person name="Van de Peer Y."/>
            <person name="Liu Z.J."/>
        </authorList>
    </citation>
    <scope>NUCLEOTIDE SEQUENCE [LARGE SCALE GENOMIC DNA]</scope>
    <source>
        <strain evidence="2">Lor287</strain>
    </source>
</reference>
<keyword evidence="3" id="KW-1185">Reference proteome</keyword>
<dbReference type="PANTHER" id="PTHR45432">
    <property type="entry name" value="CHAPERONE PROTEIN DNAJ 11, CHLOROPLASTIC-LIKE"/>
    <property type="match status" value="1"/>
</dbReference>
<accession>A0AAP0G3A7</accession>
<dbReference type="PANTHER" id="PTHR45432:SF2">
    <property type="entry name" value="CHAPERONE PROTEIN DNAJ 11, CHLOROPLASTIC"/>
    <property type="match status" value="1"/>
</dbReference>
<dbReference type="PROSITE" id="PS50076">
    <property type="entry name" value="DNAJ_2"/>
    <property type="match status" value="1"/>
</dbReference>
<dbReference type="GO" id="GO:0005783">
    <property type="term" value="C:endoplasmic reticulum"/>
    <property type="evidence" value="ECO:0007669"/>
    <property type="project" value="UniProtKB-ARBA"/>
</dbReference>
<dbReference type="InterPro" id="IPR036869">
    <property type="entry name" value="J_dom_sf"/>
</dbReference>
<protein>
    <recommendedName>
        <fullName evidence="1">J domain-containing protein</fullName>
    </recommendedName>
</protein>
<dbReference type="InterPro" id="IPR001623">
    <property type="entry name" value="DnaJ_domain"/>
</dbReference>
<evidence type="ECO:0000313" key="2">
    <source>
        <dbReference type="EMBL" id="KAK8935357.1"/>
    </source>
</evidence>
<dbReference type="Gene3D" id="1.10.287.110">
    <property type="entry name" value="DnaJ domain"/>
    <property type="match status" value="1"/>
</dbReference>
<feature type="domain" description="J" evidence="1">
    <location>
        <begin position="43"/>
        <end position="106"/>
    </location>
</feature>
<dbReference type="EMBL" id="JBBWWQ010000011">
    <property type="protein sequence ID" value="KAK8935357.1"/>
    <property type="molecule type" value="Genomic_DNA"/>
</dbReference>
<organism evidence="2 3">
    <name type="scientific">Platanthera zijinensis</name>
    <dbReference type="NCBI Taxonomy" id="2320716"/>
    <lineage>
        <taxon>Eukaryota</taxon>
        <taxon>Viridiplantae</taxon>
        <taxon>Streptophyta</taxon>
        <taxon>Embryophyta</taxon>
        <taxon>Tracheophyta</taxon>
        <taxon>Spermatophyta</taxon>
        <taxon>Magnoliopsida</taxon>
        <taxon>Liliopsida</taxon>
        <taxon>Asparagales</taxon>
        <taxon>Orchidaceae</taxon>
        <taxon>Orchidoideae</taxon>
        <taxon>Orchideae</taxon>
        <taxon>Orchidinae</taxon>
        <taxon>Platanthera</taxon>
    </lineage>
</organism>
<dbReference type="SMART" id="SM00271">
    <property type="entry name" value="DnaJ"/>
    <property type="match status" value="1"/>
</dbReference>
<dbReference type="Pfam" id="PF00226">
    <property type="entry name" value="DnaJ"/>
    <property type="match status" value="1"/>
</dbReference>
<dbReference type="SUPFAM" id="SSF46565">
    <property type="entry name" value="Chaperone J-domain"/>
    <property type="match status" value="1"/>
</dbReference>
<name>A0AAP0G3A7_9ASPA</name>
<dbReference type="CDD" id="cd06257">
    <property type="entry name" value="DnaJ"/>
    <property type="match status" value="1"/>
</dbReference>
<proteinExistence type="predicted"/>
<sequence length="131" mass="14197">MCSTAISTGFPFAPAPIRLTARRRGAVAMAATPAAAKAPGNTGLYSVLEVAEGASMGEIKTAYRKMAKRWHPDVAGDGSASVFLQIQQAYAVLSDSAKRNKYDSSMGHLGLGFRRGERFGRVRRWETDQCW</sequence>